<keyword evidence="2" id="KW-1185">Reference proteome</keyword>
<dbReference type="STRING" id="112248.SAMN05444392_11077"/>
<evidence type="ECO:0008006" key="3">
    <source>
        <dbReference type="Google" id="ProtNLM"/>
    </source>
</evidence>
<dbReference type="OrthoDB" id="9814553at2"/>
<dbReference type="GO" id="GO:0003677">
    <property type="term" value="F:DNA binding"/>
    <property type="evidence" value="ECO:0007669"/>
    <property type="project" value="InterPro"/>
</dbReference>
<evidence type="ECO:0000313" key="1">
    <source>
        <dbReference type="EMBL" id="SHF20688.1"/>
    </source>
</evidence>
<dbReference type="AlphaFoldDB" id="A0A1M4ZRQ6"/>
<dbReference type="CDD" id="cd00093">
    <property type="entry name" value="HTH_XRE"/>
    <property type="match status" value="1"/>
</dbReference>
<name>A0A1M4ZRQ6_9BACL</name>
<dbReference type="Proteomes" id="UP000184476">
    <property type="component" value="Unassembled WGS sequence"/>
</dbReference>
<dbReference type="SUPFAM" id="SSF47413">
    <property type="entry name" value="lambda repressor-like DNA-binding domains"/>
    <property type="match status" value="1"/>
</dbReference>
<proteinExistence type="predicted"/>
<evidence type="ECO:0000313" key="2">
    <source>
        <dbReference type="Proteomes" id="UP000184476"/>
    </source>
</evidence>
<dbReference type="Gene3D" id="1.10.260.40">
    <property type="entry name" value="lambda repressor-like DNA-binding domains"/>
    <property type="match status" value="1"/>
</dbReference>
<dbReference type="InterPro" id="IPR010982">
    <property type="entry name" value="Lambda_DNA-bd_dom_sf"/>
</dbReference>
<dbReference type="InterPro" id="IPR001387">
    <property type="entry name" value="Cro/C1-type_HTH"/>
</dbReference>
<reference evidence="1 2" key="1">
    <citation type="submission" date="2016-11" db="EMBL/GenBank/DDBJ databases">
        <authorList>
            <person name="Jaros S."/>
            <person name="Januszkiewicz K."/>
            <person name="Wedrychowicz H."/>
        </authorList>
    </citation>
    <scope>NUCLEOTIDE SEQUENCE [LARGE SCALE GENOMIC DNA]</scope>
    <source>
        <strain evidence="1 2">DSM 44666</strain>
    </source>
</reference>
<sequence length="162" mass="18749">MNKEKIGAILRKTRKAHGKSLIDMEPISGYGKTTLSNMENGFPSVSDDKYIHYAKTLNIAEKLFGIVSKEEEKERFLEKRMFEIEPIVFASPSIALNQINNIENMILEHSSLLPVMHYIKGRCFFAQDKWKEAQESILESVELLQDVQKWKYSKSSRYVTTL</sequence>
<organism evidence="1 2">
    <name type="scientific">Seinonella peptonophila</name>
    <dbReference type="NCBI Taxonomy" id="112248"/>
    <lineage>
        <taxon>Bacteria</taxon>
        <taxon>Bacillati</taxon>
        <taxon>Bacillota</taxon>
        <taxon>Bacilli</taxon>
        <taxon>Bacillales</taxon>
        <taxon>Thermoactinomycetaceae</taxon>
        <taxon>Seinonella</taxon>
    </lineage>
</organism>
<gene>
    <name evidence="1" type="ORF">SAMN05444392_11077</name>
</gene>
<protein>
    <recommendedName>
        <fullName evidence="3">HTH cro/C1-type domain-containing protein</fullName>
    </recommendedName>
</protein>
<dbReference type="EMBL" id="FQVL01000010">
    <property type="protein sequence ID" value="SHF20688.1"/>
    <property type="molecule type" value="Genomic_DNA"/>
</dbReference>
<dbReference type="RefSeq" id="WP_073156041.1">
    <property type="nucleotide sequence ID" value="NZ_FQVL01000010.1"/>
</dbReference>
<accession>A0A1M4ZRQ6</accession>